<name>A0ABR6NME3_9DEIO</name>
<comment type="caution">
    <text evidence="9">The sequence shown here is derived from an EMBL/GenBank/DDBJ whole genome shotgun (WGS) entry which is preliminary data.</text>
</comment>
<comment type="cofactor">
    <cofactor evidence="6">
        <name>[2Fe-2S] cluster</name>
        <dbReference type="ChEBI" id="CHEBI:190135"/>
    </cofactor>
</comment>
<keyword evidence="3" id="KW-0408">Iron</keyword>
<organism evidence="9 10">
    <name type="scientific">Deinococcus radiopugnans ATCC 19172</name>
    <dbReference type="NCBI Taxonomy" id="585398"/>
    <lineage>
        <taxon>Bacteria</taxon>
        <taxon>Thermotogati</taxon>
        <taxon>Deinococcota</taxon>
        <taxon>Deinococci</taxon>
        <taxon>Deinococcales</taxon>
        <taxon>Deinococcaceae</taxon>
        <taxon>Deinococcus</taxon>
    </lineage>
</organism>
<reference evidence="9 10" key="1">
    <citation type="submission" date="2020-08" db="EMBL/GenBank/DDBJ databases">
        <title>Genomic Encyclopedia of Type Strains, Phase IV (KMG-IV): sequencing the most valuable type-strain genomes for metagenomic binning, comparative biology and taxonomic classification.</title>
        <authorList>
            <person name="Goeker M."/>
        </authorList>
    </citation>
    <scope>NUCLEOTIDE SEQUENCE [LARGE SCALE GENOMIC DNA]</scope>
    <source>
        <strain evidence="9 10">DSM 12027</strain>
    </source>
</reference>
<dbReference type="CDD" id="cd03467">
    <property type="entry name" value="Rieske"/>
    <property type="match status" value="1"/>
</dbReference>
<keyword evidence="4" id="KW-0411">Iron-sulfur</keyword>
<dbReference type="Pfam" id="PF00355">
    <property type="entry name" value="Rieske"/>
    <property type="match status" value="1"/>
</dbReference>
<evidence type="ECO:0000256" key="3">
    <source>
        <dbReference type="ARBA" id="ARBA00023004"/>
    </source>
</evidence>
<dbReference type="SUPFAM" id="SSF50022">
    <property type="entry name" value="ISP domain"/>
    <property type="match status" value="1"/>
</dbReference>
<evidence type="ECO:0000259" key="8">
    <source>
        <dbReference type="PROSITE" id="PS51296"/>
    </source>
</evidence>
<feature type="region of interest" description="Disordered" evidence="7">
    <location>
        <begin position="1"/>
        <end position="20"/>
    </location>
</feature>
<dbReference type="Proteomes" id="UP000629870">
    <property type="component" value="Unassembled WGS sequence"/>
</dbReference>
<dbReference type="EMBL" id="JACHEW010000002">
    <property type="protein sequence ID" value="MBB6015216.1"/>
    <property type="molecule type" value="Genomic_DNA"/>
</dbReference>
<feature type="domain" description="Rieske" evidence="8">
    <location>
        <begin position="73"/>
        <end position="167"/>
    </location>
</feature>
<gene>
    <name evidence="9" type="ORF">HNQ04_000445</name>
</gene>
<evidence type="ECO:0000313" key="10">
    <source>
        <dbReference type="Proteomes" id="UP000629870"/>
    </source>
</evidence>
<evidence type="ECO:0000256" key="7">
    <source>
        <dbReference type="SAM" id="MobiDB-lite"/>
    </source>
</evidence>
<evidence type="ECO:0000256" key="6">
    <source>
        <dbReference type="ARBA" id="ARBA00034078"/>
    </source>
</evidence>
<evidence type="ECO:0000256" key="1">
    <source>
        <dbReference type="ARBA" id="ARBA00022714"/>
    </source>
</evidence>
<evidence type="ECO:0000313" key="9">
    <source>
        <dbReference type="EMBL" id="MBB6015216.1"/>
    </source>
</evidence>
<dbReference type="InterPro" id="IPR017941">
    <property type="entry name" value="Rieske_2Fe-2S"/>
</dbReference>
<dbReference type="PROSITE" id="PS51318">
    <property type="entry name" value="TAT"/>
    <property type="match status" value="1"/>
</dbReference>
<dbReference type="InterPro" id="IPR014349">
    <property type="entry name" value="Rieske_Fe-S_prot"/>
</dbReference>
<evidence type="ECO:0000256" key="4">
    <source>
        <dbReference type="ARBA" id="ARBA00023014"/>
    </source>
</evidence>
<evidence type="ECO:0000256" key="2">
    <source>
        <dbReference type="ARBA" id="ARBA00022723"/>
    </source>
</evidence>
<dbReference type="RefSeq" id="WP_249038911.1">
    <property type="nucleotide sequence ID" value="NZ_JACHEW010000002.1"/>
</dbReference>
<dbReference type="PRINTS" id="PR00162">
    <property type="entry name" value="RIESKE"/>
</dbReference>
<accession>A0ABR6NME3</accession>
<evidence type="ECO:0000256" key="5">
    <source>
        <dbReference type="ARBA" id="ARBA00023157"/>
    </source>
</evidence>
<proteinExistence type="predicted"/>
<keyword evidence="10" id="KW-1185">Reference proteome</keyword>
<dbReference type="InterPro" id="IPR036922">
    <property type="entry name" value="Rieske_2Fe-2S_sf"/>
</dbReference>
<dbReference type="InterPro" id="IPR006311">
    <property type="entry name" value="TAT_signal"/>
</dbReference>
<keyword evidence="2" id="KW-0479">Metal-binding</keyword>
<dbReference type="Gene3D" id="2.102.10.10">
    <property type="entry name" value="Rieske [2Fe-2S] iron-sulphur domain"/>
    <property type="match status" value="1"/>
</dbReference>
<dbReference type="InterPro" id="IPR005805">
    <property type="entry name" value="Rieske_Fe-S_prot_C"/>
</dbReference>
<sequence>MSDTHVSPETAGQDETREPSRRKLLIGLSLGSGALAAAAAGYPVAKAVLDPAFQKGGRGGWQRIGTLADFPTGKTVLVTFIRPGARSYGGDIKKDTAYVTRRPGDWLALHNVCMHLGCPVRHQEGSGLYFCPCHGGVYDAEGVNVAGPPRIPLQRLGVRVQGQEVQLQSAAMPLPTLTWPGGES</sequence>
<keyword evidence="1" id="KW-0001">2Fe-2S</keyword>
<dbReference type="PROSITE" id="PS51296">
    <property type="entry name" value="RIESKE"/>
    <property type="match status" value="1"/>
</dbReference>
<keyword evidence="5" id="KW-1015">Disulfide bond</keyword>
<dbReference type="PANTHER" id="PTHR10134">
    <property type="entry name" value="CYTOCHROME B-C1 COMPLEX SUBUNIT RIESKE, MITOCHONDRIAL"/>
    <property type="match status" value="1"/>
</dbReference>
<protein>
    <submittedName>
        <fullName evidence="9">Rieske Fe-S protein</fullName>
    </submittedName>
</protein>